<reference evidence="2 3" key="1">
    <citation type="journal article" date="2014" name="Genome Announc.">
        <title>Draft Genome Sequence of Lutibaculum baratangense Strain AMV1T, Isolated from a Mud Volcano in Andamans, India.</title>
        <authorList>
            <person name="Singh A."/>
            <person name="Sreenivas A."/>
            <person name="Sathyanarayana Reddy G."/>
            <person name="Pinnaka A.K."/>
            <person name="Shivaji S."/>
        </authorList>
    </citation>
    <scope>NUCLEOTIDE SEQUENCE [LARGE SCALE GENOMIC DNA]</scope>
    <source>
        <strain evidence="2 3">AMV1</strain>
    </source>
</reference>
<keyword evidence="1" id="KW-0472">Membrane</keyword>
<name>V4TIB3_9HYPH</name>
<gene>
    <name evidence="2" type="ORF">N177_1576</name>
</gene>
<comment type="caution">
    <text evidence="2">The sequence shown here is derived from an EMBL/GenBank/DDBJ whole genome shotgun (WGS) entry which is preliminary data.</text>
</comment>
<evidence type="ECO:0000256" key="1">
    <source>
        <dbReference type="SAM" id="Phobius"/>
    </source>
</evidence>
<dbReference type="STRING" id="631454.N177_1576"/>
<keyword evidence="1" id="KW-0812">Transmembrane</keyword>
<proteinExistence type="predicted"/>
<sequence length="134" mass="14669">MLVALLAAFLLVGPPSVLWSFSNPALVPLYYGALNLWFGYLFWRHRKPQLTVVMAYLLSGTFLFKFLIDPLGVSALPPLPAQPQSALAGAPHEQRAIPGPHGSRWTDWMAPDPARAVPLDVKGAATDRGPLKVW</sequence>
<evidence type="ECO:0000313" key="2">
    <source>
        <dbReference type="EMBL" id="ESR25743.1"/>
    </source>
</evidence>
<organism evidence="2 3">
    <name type="scientific">Lutibaculum baratangense AMV1</name>
    <dbReference type="NCBI Taxonomy" id="631454"/>
    <lineage>
        <taxon>Bacteria</taxon>
        <taxon>Pseudomonadati</taxon>
        <taxon>Pseudomonadota</taxon>
        <taxon>Alphaproteobacteria</taxon>
        <taxon>Hyphomicrobiales</taxon>
        <taxon>Tepidamorphaceae</taxon>
        <taxon>Lutibaculum</taxon>
    </lineage>
</organism>
<dbReference type="Proteomes" id="UP000017819">
    <property type="component" value="Unassembled WGS sequence"/>
</dbReference>
<feature type="transmembrane region" description="Helical" evidence="1">
    <location>
        <begin position="50"/>
        <end position="68"/>
    </location>
</feature>
<feature type="transmembrane region" description="Helical" evidence="1">
    <location>
        <begin position="28"/>
        <end position="43"/>
    </location>
</feature>
<evidence type="ECO:0000313" key="3">
    <source>
        <dbReference type="Proteomes" id="UP000017819"/>
    </source>
</evidence>
<keyword evidence="3" id="KW-1185">Reference proteome</keyword>
<protein>
    <submittedName>
        <fullName evidence="2">Uncharacterized protein</fullName>
    </submittedName>
</protein>
<dbReference type="AlphaFoldDB" id="V4TIB3"/>
<dbReference type="EMBL" id="AWXZ01000018">
    <property type="protein sequence ID" value="ESR25743.1"/>
    <property type="molecule type" value="Genomic_DNA"/>
</dbReference>
<keyword evidence="1" id="KW-1133">Transmembrane helix</keyword>
<dbReference type="RefSeq" id="WP_023431718.1">
    <property type="nucleotide sequence ID" value="NZ_AWXZ01000018.1"/>
</dbReference>
<accession>V4TIB3</accession>